<keyword evidence="3" id="KW-1185">Reference proteome</keyword>
<evidence type="ECO:0000256" key="1">
    <source>
        <dbReference type="SAM" id="Phobius"/>
    </source>
</evidence>
<keyword evidence="1" id="KW-0812">Transmembrane</keyword>
<protein>
    <submittedName>
        <fullName evidence="2">DUF6338 family protein</fullName>
    </submittedName>
</protein>
<proteinExistence type="predicted"/>
<evidence type="ECO:0000313" key="2">
    <source>
        <dbReference type="EMBL" id="MDF0480140.1"/>
    </source>
</evidence>
<dbReference type="InterPro" id="IPR045919">
    <property type="entry name" value="DUF6338"/>
</dbReference>
<feature type="transmembrane region" description="Helical" evidence="1">
    <location>
        <begin position="77"/>
        <end position="98"/>
    </location>
</feature>
<accession>A0ABT5X2B4</accession>
<dbReference type="Pfam" id="PF19865">
    <property type="entry name" value="DUF6338"/>
    <property type="match status" value="1"/>
</dbReference>
<keyword evidence="1" id="KW-1133">Transmembrane helix</keyword>
<sequence length="214" mass="24853">MLLDNIDKIYIVMSYLIPGFIINSVILGKLSINSKKEKLSIYNYLIFSFLNIFIYMIIDFLFIKLGSNIALVTDEHFIMFLRNFLLPILISIVILISIEKFPFIGKLLSFLGLGRSNMTVSSWDYLFFELKKGKGNYVIIELKEEKERIYGLYGKKSFASNNFDGTKDIYLEEVFKDVSMEESKNCGMLVCDSEIFKIYIPLKNNRTGKKDERS</sequence>
<evidence type="ECO:0000313" key="3">
    <source>
        <dbReference type="Proteomes" id="UP001147148"/>
    </source>
</evidence>
<feature type="transmembrane region" description="Helical" evidence="1">
    <location>
        <begin position="44"/>
        <end position="65"/>
    </location>
</feature>
<dbReference type="RefSeq" id="WP_275471718.1">
    <property type="nucleotide sequence ID" value="NZ_JAPDSH010000005.1"/>
</dbReference>
<organism evidence="2 3">
    <name type="scientific">Vagococcus proximus</name>
    <dbReference type="NCBI Taxonomy" id="2991417"/>
    <lineage>
        <taxon>Bacteria</taxon>
        <taxon>Bacillati</taxon>
        <taxon>Bacillota</taxon>
        <taxon>Bacilli</taxon>
        <taxon>Lactobacillales</taxon>
        <taxon>Enterococcaceae</taxon>
        <taxon>Vagococcus</taxon>
    </lineage>
</organism>
<dbReference type="Proteomes" id="UP001147148">
    <property type="component" value="Unassembled WGS sequence"/>
</dbReference>
<gene>
    <name evidence="2" type="ORF">OL233_07515</name>
</gene>
<name>A0ABT5X2B4_9ENTE</name>
<reference evidence="2" key="1">
    <citation type="submission" date="2022-10" db="EMBL/GenBank/DDBJ databases">
        <title>Vagococcus sp. isolated from poultry meat.</title>
        <authorList>
            <person name="Johansson P."/>
            <person name="Bjorkroth J."/>
        </authorList>
    </citation>
    <scope>NUCLEOTIDE SEQUENCE</scope>
    <source>
        <strain evidence="2">PNs007</strain>
    </source>
</reference>
<dbReference type="EMBL" id="JAPDSH010000005">
    <property type="protein sequence ID" value="MDF0480140.1"/>
    <property type="molecule type" value="Genomic_DNA"/>
</dbReference>
<feature type="transmembrane region" description="Helical" evidence="1">
    <location>
        <begin position="12"/>
        <end position="32"/>
    </location>
</feature>
<keyword evidence="1" id="KW-0472">Membrane</keyword>
<comment type="caution">
    <text evidence="2">The sequence shown here is derived from an EMBL/GenBank/DDBJ whole genome shotgun (WGS) entry which is preliminary data.</text>
</comment>